<comment type="similarity">
    <text evidence="2">Belongs to the bacterial PQQ dehydrogenase family.</text>
</comment>
<dbReference type="GO" id="GO:0008876">
    <property type="term" value="F:quinoprotein glucose dehydrogenase activity"/>
    <property type="evidence" value="ECO:0007669"/>
    <property type="project" value="TreeGrafter"/>
</dbReference>
<keyword evidence="3" id="KW-0560">Oxidoreductase</keyword>
<feature type="transmembrane region" description="Helical" evidence="5">
    <location>
        <begin position="53"/>
        <end position="76"/>
    </location>
</feature>
<keyword evidence="5" id="KW-0472">Membrane</keyword>
<accession>A0A261STX9</accession>
<gene>
    <name evidence="7" type="ORF">CEG14_03460</name>
</gene>
<dbReference type="PANTHER" id="PTHR32303">
    <property type="entry name" value="QUINOPROTEIN ALCOHOL DEHYDROGENASE (CYTOCHROME C)"/>
    <property type="match status" value="1"/>
</dbReference>
<name>A0A261STX9_9BORD</name>
<evidence type="ECO:0000256" key="3">
    <source>
        <dbReference type="ARBA" id="ARBA00023002"/>
    </source>
</evidence>
<dbReference type="PANTHER" id="PTHR32303:SF4">
    <property type="entry name" value="QUINOPROTEIN GLUCOSE DEHYDROGENASE"/>
    <property type="match status" value="1"/>
</dbReference>
<dbReference type="Pfam" id="PF01011">
    <property type="entry name" value="PQQ"/>
    <property type="match status" value="1"/>
</dbReference>
<dbReference type="SUPFAM" id="SSF50998">
    <property type="entry name" value="Quinoprotein alcohol dehydrogenase-like"/>
    <property type="match status" value="1"/>
</dbReference>
<evidence type="ECO:0000256" key="1">
    <source>
        <dbReference type="ARBA" id="ARBA00001931"/>
    </source>
</evidence>
<evidence type="ECO:0000259" key="6">
    <source>
        <dbReference type="Pfam" id="PF01011"/>
    </source>
</evidence>
<feature type="transmembrane region" description="Helical" evidence="5">
    <location>
        <begin position="28"/>
        <end position="47"/>
    </location>
</feature>
<feature type="domain" description="Pyrrolo-quinoline quinone repeat" evidence="6">
    <location>
        <begin position="190"/>
        <end position="733"/>
    </location>
</feature>
<feature type="transmembrane region" description="Helical" evidence="5">
    <location>
        <begin position="140"/>
        <end position="161"/>
    </location>
</feature>
<feature type="transmembrane region" description="Helical" evidence="5">
    <location>
        <begin position="105"/>
        <end position="128"/>
    </location>
</feature>
<organism evidence="7 8">
    <name type="scientific">Bordetella genomosp. 1</name>
    <dbReference type="NCBI Taxonomy" id="1395607"/>
    <lineage>
        <taxon>Bacteria</taxon>
        <taxon>Pseudomonadati</taxon>
        <taxon>Pseudomonadota</taxon>
        <taxon>Betaproteobacteria</taxon>
        <taxon>Burkholderiales</taxon>
        <taxon>Alcaligenaceae</taxon>
        <taxon>Bordetella</taxon>
    </lineage>
</organism>
<dbReference type="InterPro" id="IPR002372">
    <property type="entry name" value="PQQ_rpt_dom"/>
</dbReference>
<dbReference type="Gene3D" id="2.140.10.10">
    <property type="entry name" value="Quinoprotein alcohol dehydrogenase-like superfamily"/>
    <property type="match status" value="1"/>
</dbReference>
<evidence type="ECO:0000256" key="2">
    <source>
        <dbReference type="ARBA" id="ARBA00008156"/>
    </source>
</evidence>
<evidence type="ECO:0000256" key="5">
    <source>
        <dbReference type="SAM" id="Phobius"/>
    </source>
</evidence>
<reference evidence="7 8" key="1">
    <citation type="submission" date="2017-05" db="EMBL/GenBank/DDBJ databases">
        <title>Complete and WGS of Bordetella genogroups.</title>
        <authorList>
            <person name="Spilker T."/>
            <person name="LiPuma J."/>
        </authorList>
    </citation>
    <scope>NUCLEOTIDE SEQUENCE [LARGE SCALE GENOMIC DNA]</scope>
    <source>
        <strain evidence="7 8">AU17610</strain>
    </source>
</reference>
<evidence type="ECO:0000256" key="4">
    <source>
        <dbReference type="SAM" id="MobiDB-lite"/>
    </source>
</evidence>
<evidence type="ECO:0000313" key="8">
    <source>
        <dbReference type="Proteomes" id="UP000217005"/>
    </source>
</evidence>
<comment type="cofactor">
    <cofactor evidence="1">
        <name>pyrroloquinoline quinone</name>
        <dbReference type="ChEBI" id="CHEBI:58442"/>
    </cofactor>
</comment>
<keyword evidence="5" id="KW-0812">Transmembrane</keyword>
<dbReference type="Proteomes" id="UP000217005">
    <property type="component" value="Unassembled WGS sequence"/>
</dbReference>
<dbReference type="InterPro" id="IPR011047">
    <property type="entry name" value="Quinoprotein_ADH-like_sf"/>
</dbReference>
<proteinExistence type="inferred from homology"/>
<sequence>MGSSRPRTRPGLGEECGMSAVDDESGRNVVAVGLCVVLAVAGVLLGLGGLKLFLLGGSAYFLCTGAACLAAAILLWLGHAGCLAAYGAMLAWTLAWSLWQVGLDFWGLAGRLGFLFLLGMAFWLPPVMRWLRLGAHADRALRFGTMALAVSLAGIVVAGVLRSQAGREPPVAPPSALAAAAPAVAGATDWPYYGNDAGGTHYAALASVQPGNVARLRVAWTYRTGEWEEGAEPRRLEVTPLKVGDSLYLCSARNVFIALDARTGRERWRHDPQGGAAISGAAAACRGVAFHAVPGADPAASCSARVYGATADARLLALDARTGAPCRGFGRDGAVDLRDGSGNARHAFYATSAPQVVRGRVVLGGWLSDGQSVGEPGGRVRAYDAVTGAYAWSVDPDEDAPSSQPSDPNAWAPISTDETLGLVFVPTGSVDAGATLSAGAARTHLYGAVVALDAASGRARWTFRAPRASQWDYDVASQPVLLDVAGPHGTVPAVLQLSKRGQVYLLDRRSGEPLAPPPGQPAAPAGDGPLREDDMWGLAPFDQLWCRLRLRQSDADATPATGPRPYLDLPALLGGVSWGGAALDPQRGVLVLNWARLPLYDPLASAAPAAGPQRSSVTPFLSPLGAPCAAPPYGHLAAVDLRAGKVLWQTRLGSAYDAVPLGLRSFVPIPLATGTAGGALLTASGLVFTVSAREQALRAVDLRSGDVLWQDRLPAGGQATPMAYQDAEGRPYVVIAAGGHPSMKTRPGDFLVAYTLP</sequence>
<feature type="transmembrane region" description="Helical" evidence="5">
    <location>
        <begin position="83"/>
        <end position="99"/>
    </location>
</feature>
<comment type="caution">
    <text evidence="7">The sequence shown here is derived from an EMBL/GenBank/DDBJ whole genome shotgun (WGS) entry which is preliminary data.</text>
</comment>
<keyword evidence="5" id="KW-1133">Transmembrane helix</keyword>
<dbReference type="SMART" id="SM00564">
    <property type="entry name" value="PQQ"/>
    <property type="match status" value="5"/>
</dbReference>
<dbReference type="AlphaFoldDB" id="A0A261STX9"/>
<dbReference type="InterPro" id="IPR018391">
    <property type="entry name" value="PQQ_b-propeller_rpt"/>
</dbReference>
<feature type="region of interest" description="Disordered" evidence="4">
    <location>
        <begin position="509"/>
        <end position="532"/>
    </location>
</feature>
<protein>
    <submittedName>
        <fullName evidence="7">Dehydrogenase</fullName>
    </submittedName>
</protein>
<evidence type="ECO:0000313" key="7">
    <source>
        <dbReference type="EMBL" id="OZI40828.1"/>
    </source>
</evidence>
<dbReference type="EMBL" id="NEVL01000001">
    <property type="protein sequence ID" value="OZI40828.1"/>
    <property type="molecule type" value="Genomic_DNA"/>
</dbReference>